<comment type="caution">
    <text evidence="4">The sequence shown here is derived from an EMBL/GenBank/DDBJ whole genome shotgun (WGS) entry which is preliminary data.</text>
</comment>
<feature type="domain" description="DUF3592" evidence="3">
    <location>
        <begin position="77"/>
        <end position="149"/>
    </location>
</feature>
<evidence type="ECO:0000313" key="4">
    <source>
        <dbReference type="EMBL" id="ORC84618.1"/>
    </source>
</evidence>
<dbReference type="RefSeq" id="XP_028878684.1">
    <property type="nucleotide sequence ID" value="XM_029030085.1"/>
</dbReference>
<dbReference type="Proteomes" id="UP000192257">
    <property type="component" value="Unassembled WGS sequence"/>
</dbReference>
<organism evidence="4 5">
    <name type="scientific">Trypanosoma theileri</name>
    <dbReference type="NCBI Taxonomy" id="67003"/>
    <lineage>
        <taxon>Eukaryota</taxon>
        <taxon>Discoba</taxon>
        <taxon>Euglenozoa</taxon>
        <taxon>Kinetoplastea</taxon>
        <taxon>Metakinetoplastina</taxon>
        <taxon>Trypanosomatida</taxon>
        <taxon>Trypanosomatidae</taxon>
        <taxon>Trypanosoma</taxon>
    </lineage>
</organism>
<dbReference type="InterPro" id="IPR021994">
    <property type="entry name" value="DUF3592"/>
</dbReference>
<dbReference type="EMBL" id="NBCO01000043">
    <property type="protein sequence ID" value="ORC84618.1"/>
    <property type="molecule type" value="Genomic_DNA"/>
</dbReference>
<dbReference type="VEuPathDB" id="TriTrypDB:TM35_000431860"/>
<protein>
    <recommendedName>
        <fullName evidence="3">DUF3592 domain-containing protein</fullName>
    </recommendedName>
</protein>
<accession>A0A1X0NJD4</accession>
<dbReference type="OrthoDB" id="276026at2759"/>
<keyword evidence="5" id="KW-1185">Reference proteome</keyword>
<keyword evidence="2" id="KW-0472">Membrane</keyword>
<gene>
    <name evidence="4" type="ORF">TM35_000431860</name>
</gene>
<feature type="region of interest" description="Disordered" evidence="1">
    <location>
        <begin position="194"/>
        <end position="221"/>
    </location>
</feature>
<sequence>MSGRIYRFFTGKPQPQWVWDLALEFRIPGLFLAYVVYVNTRCYYDALSAYQANSKWGMTHGKLLELKKLNYRYISVPRYAVRYEYEVDGKTYVSTRATTGSPYRSWMERFYNDTITESEYLQAIPVLRVGERCTVFYDKKNPGSHSALAHDANSFEISILSFFAVFPILMGYMMKSHLWMIKKAYMPNKTMRVRFPPSARTQPPPPPPPEGASQISPLPKP</sequence>
<evidence type="ECO:0000259" key="3">
    <source>
        <dbReference type="Pfam" id="PF12158"/>
    </source>
</evidence>
<name>A0A1X0NJD4_9TRYP</name>
<reference evidence="4 5" key="1">
    <citation type="submission" date="2017-03" db="EMBL/GenBank/DDBJ databases">
        <title>An alternative strategy for trypanosome survival in the mammalian bloodstream revealed through genome and transcriptome analysis of the ubiquitous bovine parasite Trypanosoma (Megatrypanum) theileri.</title>
        <authorList>
            <person name="Kelly S."/>
            <person name="Ivens A."/>
            <person name="Mott A."/>
            <person name="O'Neill E."/>
            <person name="Emms D."/>
            <person name="Macleod O."/>
            <person name="Voorheis P."/>
            <person name="Matthews J."/>
            <person name="Matthews K."/>
            <person name="Carrington M."/>
        </authorList>
    </citation>
    <scope>NUCLEOTIDE SEQUENCE [LARGE SCALE GENOMIC DNA]</scope>
    <source>
        <strain evidence="4">Edinburgh</strain>
    </source>
</reference>
<keyword evidence="2" id="KW-1133">Transmembrane helix</keyword>
<feature type="transmembrane region" description="Helical" evidence="2">
    <location>
        <begin position="155"/>
        <end position="174"/>
    </location>
</feature>
<dbReference type="Pfam" id="PF12158">
    <property type="entry name" value="DUF3592"/>
    <property type="match status" value="1"/>
</dbReference>
<keyword evidence="2" id="KW-0812">Transmembrane</keyword>
<dbReference type="GeneID" id="39989865"/>
<evidence type="ECO:0000313" key="5">
    <source>
        <dbReference type="Proteomes" id="UP000192257"/>
    </source>
</evidence>
<evidence type="ECO:0000256" key="1">
    <source>
        <dbReference type="SAM" id="MobiDB-lite"/>
    </source>
</evidence>
<evidence type="ECO:0000256" key="2">
    <source>
        <dbReference type="SAM" id="Phobius"/>
    </source>
</evidence>
<proteinExistence type="predicted"/>
<dbReference type="AlphaFoldDB" id="A0A1X0NJD4"/>